<protein>
    <recommendedName>
        <fullName evidence="4">Large ribosomal subunit protein bL28c</fullName>
    </recommendedName>
    <alternativeName>
        <fullName evidence="5">Large ribosomal subunit protein bL28m</fullName>
    </alternativeName>
</protein>
<dbReference type="PANTHER" id="PTHR13528">
    <property type="entry name" value="39S RIBOSOMAL PROTEIN L28, MITOCHONDRIAL"/>
    <property type="match status" value="1"/>
</dbReference>
<dbReference type="InterPro" id="IPR037147">
    <property type="entry name" value="Ribosomal_bL28_sf"/>
</dbReference>
<proteinExistence type="inferred from homology"/>
<dbReference type="InParanoid" id="L0PFJ3"/>
<gene>
    <name evidence="7" type="ORF">PNEJI1_001760</name>
</gene>
<evidence type="ECO:0000256" key="6">
    <source>
        <dbReference type="ARBA" id="ARBA00037226"/>
    </source>
</evidence>
<dbReference type="VEuPathDB" id="FungiDB:PNEJI1_001760"/>
<dbReference type="InterPro" id="IPR001383">
    <property type="entry name" value="Ribosomal_bL28_bact-type"/>
</dbReference>
<evidence type="ECO:0000313" key="8">
    <source>
        <dbReference type="Proteomes" id="UP000010422"/>
    </source>
</evidence>
<dbReference type="InterPro" id="IPR034704">
    <property type="entry name" value="Ribosomal_bL28/bL31-like_sf"/>
</dbReference>
<comment type="similarity">
    <text evidence="1">Belongs to the bacterial ribosomal protein bL28 family.</text>
</comment>
<dbReference type="GO" id="GO:0006412">
    <property type="term" value="P:translation"/>
    <property type="evidence" value="ECO:0007669"/>
    <property type="project" value="InterPro"/>
</dbReference>
<dbReference type="PANTHER" id="PTHR13528:SF2">
    <property type="entry name" value="LARGE RIBOSOMAL SUBUNIT PROTEIN BL28M"/>
    <property type="match status" value="1"/>
</dbReference>
<dbReference type="GO" id="GO:0003735">
    <property type="term" value="F:structural constituent of ribosome"/>
    <property type="evidence" value="ECO:0007669"/>
    <property type="project" value="InterPro"/>
</dbReference>
<reference evidence="7 8" key="1">
    <citation type="journal article" date="2012" name="MBio">
        <title>De novo assembly of the Pneumocystis jirovecii genome from a single bronchoalveolar lavage fluid specimen from a patient.</title>
        <authorList>
            <person name="Cisse O.H."/>
            <person name="Pagni M."/>
            <person name="Hauser P.M."/>
        </authorList>
    </citation>
    <scope>NUCLEOTIDE SEQUENCE [LARGE SCALE GENOMIC DNA]</scope>
    <source>
        <strain evidence="7 8">SE8</strain>
    </source>
</reference>
<dbReference type="AlphaFoldDB" id="L0PFJ3"/>
<comment type="caution">
    <text evidence="7">The sequence shown here is derived from an EMBL/GenBank/DDBJ whole genome shotgun (WGS) entry which is preliminary data.</text>
</comment>
<evidence type="ECO:0000313" key="7">
    <source>
        <dbReference type="EMBL" id="CCJ30997.1"/>
    </source>
</evidence>
<keyword evidence="2" id="KW-0689">Ribosomal protein</keyword>
<keyword evidence="3" id="KW-0687">Ribonucleoprotein</keyword>
<dbReference type="Proteomes" id="UP000010422">
    <property type="component" value="Unassembled WGS sequence"/>
</dbReference>
<name>L0PFJ3_PNEJI</name>
<evidence type="ECO:0000256" key="4">
    <source>
        <dbReference type="ARBA" id="ARBA00035265"/>
    </source>
</evidence>
<dbReference type="SUPFAM" id="SSF143800">
    <property type="entry name" value="L28p-like"/>
    <property type="match status" value="1"/>
</dbReference>
<dbReference type="NCBIfam" id="TIGR00009">
    <property type="entry name" value="L28"/>
    <property type="match status" value="1"/>
</dbReference>
<evidence type="ECO:0000256" key="2">
    <source>
        <dbReference type="ARBA" id="ARBA00022980"/>
    </source>
</evidence>
<comment type="function">
    <text evidence="6">Component of the mitochondrial ribosome (mitoribosome), a dedicated translation machinery responsible for the synthesis of mitochondrial genome-encoded proteins, including at least some of the essential transmembrane subunits of the mitochondrial respiratory chain. The mitoribosomes are attached to the mitochondrial inner membrane and translation products are cotranslationally integrated into the membrane.</text>
</comment>
<dbReference type="InterPro" id="IPR026569">
    <property type="entry name" value="Ribosomal_bL28"/>
</dbReference>
<organism evidence="8">
    <name type="scientific">Pneumocystis jirovecii</name>
    <name type="common">Human pneumocystis pneumonia agent</name>
    <dbReference type="NCBI Taxonomy" id="42068"/>
    <lineage>
        <taxon>Eukaryota</taxon>
        <taxon>Fungi</taxon>
        <taxon>Dikarya</taxon>
        <taxon>Ascomycota</taxon>
        <taxon>Taphrinomycotina</taxon>
        <taxon>Pneumocystomycetes</taxon>
        <taxon>Pneumocystaceae</taxon>
        <taxon>Pneumocystis</taxon>
    </lineage>
</organism>
<dbReference type="GO" id="GO:0005762">
    <property type="term" value="C:mitochondrial large ribosomal subunit"/>
    <property type="evidence" value="ECO:0007669"/>
    <property type="project" value="TreeGrafter"/>
</dbReference>
<dbReference type="Gene3D" id="2.30.170.40">
    <property type="entry name" value="Ribosomal protein L28/L24"/>
    <property type="match status" value="1"/>
</dbReference>
<evidence type="ECO:0000256" key="3">
    <source>
        <dbReference type="ARBA" id="ARBA00023274"/>
    </source>
</evidence>
<accession>L0PFJ3</accession>
<dbReference type="EMBL" id="CAKM01000274">
    <property type="protein sequence ID" value="CCJ30997.1"/>
    <property type="molecule type" value="Genomic_DNA"/>
</dbReference>
<dbReference type="STRING" id="1209962.L0PFJ3"/>
<dbReference type="FunFam" id="2.30.170.40:FF:000003">
    <property type="entry name" value="54S ribosomal protein L24"/>
    <property type="match status" value="1"/>
</dbReference>
<evidence type="ECO:0000256" key="1">
    <source>
        <dbReference type="ARBA" id="ARBA00008760"/>
    </source>
</evidence>
<evidence type="ECO:0000256" key="5">
    <source>
        <dbReference type="ARBA" id="ARBA00035269"/>
    </source>
</evidence>
<sequence>MIVKLYSILPIKHIIRQGWRYQIPKIIKRSATSEINLNLSPKEIIEQKQAKHKRIRKDGVLYMAHNPKPIKNDTKKAFFKRSDKGLYANCCIRFGNNVPKSKHKTRRKWLPNIQKKSLYSKALNTFIQLKVSMRALRTIVKVGGLDEYVTGNKPARLKELSARGWELREMVLAAQSYKDASNVEESKDKKESS</sequence>
<dbReference type="FunCoup" id="L0PFJ3">
    <property type="interactions" value="109"/>
</dbReference>
<dbReference type="Pfam" id="PF00830">
    <property type="entry name" value="Ribosomal_L28"/>
    <property type="match status" value="1"/>
</dbReference>